<keyword evidence="2" id="KW-1185">Reference proteome</keyword>
<protein>
    <submittedName>
        <fullName evidence="1">Uncharacterized protein</fullName>
    </submittedName>
</protein>
<proteinExistence type="predicted"/>
<dbReference type="Gramene" id="EFJ26288">
    <property type="protein sequence ID" value="EFJ26288"/>
    <property type="gene ID" value="SELMODRAFT_413503"/>
</dbReference>
<dbReference type="EMBL" id="GL377585">
    <property type="protein sequence ID" value="EFJ26288.1"/>
    <property type="molecule type" value="Genomic_DNA"/>
</dbReference>
<evidence type="ECO:0000313" key="1">
    <source>
        <dbReference type="EMBL" id="EFJ26288.1"/>
    </source>
</evidence>
<sequence>MAGTQGQSHHSVGSLGLEMPKAGWSTLLRPWRNSPSFDHDDPAERWLLPTLSRLSRAHTSVAVVYEIVGGGGGDGGAVATSANAVSFGEEVLFPETLAFLAEREIPVTGVGLGGESCDRIGIPSYQIKLATAKVLGGGDLGLPEKNLDRISVDDVELHCALQIPV</sequence>
<dbReference type="Proteomes" id="UP000001514">
    <property type="component" value="Unassembled WGS sequence"/>
</dbReference>
<organism evidence="2">
    <name type="scientific">Selaginella moellendorffii</name>
    <name type="common">Spikemoss</name>
    <dbReference type="NCBI Taxonomy" id="88036"/>
    <lineage>
        <taxon>Eukaryota</taxon>
        <taxon>Viridiplantae</taxon>
        <taxon>Streptophyta</taxon>
        <taxon>Embryophyta</taxon>
        <taxon>Tracheophyta</taxon>
        <taxon>Lycopodiopsida</taxon>
        <taxon>Selaginellales</taxon>
        <taxon>Selaginellaceae</taxon>
        <taxon>Selaginella</taxon>
    </lineage>
</organism>
<accession>D8RPP5</accession>
<name>D8RPP5_SELML</name>
<evidence type="ECO:0000313" key="2">
    <source>
        <dbReference type="Proteomes" id="UP000001514"/>
    </source>
</evidence>
<dbReference type="InParanoid" id="D8RPP5"/>
<reference evidence="1 2" key="1">
    <citation type="journal article" date="2011" name="Science">
        <title>The Selaginella genome identifies genetic changes associated with the evolution of vascular plants.</title>
        <authorList>
            <person name="Banks J.A."/>
            <person name="Nishiyama T."/>
            <person name="Hasebe M."/>
            <person name="Bowman J.L."/>
            <person name="Gribskov M."/>
            <person name="dePamphilis C."/>
            <person name="Albert V.A."/>
            <person name="Aono N."/>
            <person name="Aoyama T."/>
            <person name="Ambrose B.A."/>
            <person name="Ashton N.W."/>
            <person name="Axtell M.J."/>
            <person name="Barker E."/>
            <person name="Barker M.S."/>
            <person name="Bennetzen J.L."/>
            <person name="Bonawitz N.D."/>
            <person name="Chapple C."/>
            <person name="Cheng C."/>
            <person name="Correa L.G."/>
            <person name="Dacre M."/>
            <person name="DeBarry J."/>
            <person name="Dreyer I."/>
            <person name="Elias M."/>
            <person name="Engstrom E.M."/>
            <person name="Estelle M."/>
            <person name="Feng L."/>
            <person name="Finet C."/>
            <person name="Floyd S.K."/>
            <person name="Frommer W.B."/>
            <person name="Fujita T."/>
            <person name="Gramzow L."/>
            <person name="Gutensohn M."/>
            <person name="Harholt J."/>
            <person name="Hattori M."/>
            <person name="Heyl A."/>
            <person name="Hirai T."/>
            <person name="Hiwatashi Y."/>
            <person name="Ishikawa M."/>
            <person name="Iwata M."/>
            <person name="Karol K.G."/>
            <person name="Koehler B."/>
            <person name="Kolukisaoglu U."/>
            <person name="Kubo M."/>
            <person name="Kurata T."/>
            <person name="Lalonde S."/>
            <person name="Li K."/>
            <person name="Li Y."/>
            <person name="Litt A."/>
            <person name="Lyons E."/>
            <person name="Manning G."/>
            <person name="Maruyama T."/>
            <person name="Michael T.P."/>
            <person name="Mikami K."/>
            <person name="Miyazaki S."/>
            <person name="Morinaga S."/>
            <person name="Murata T."/>
            <person name="Mueller-Roeber B."/>
            <person name="Nelson D.R."/>
            <person name="Obara M."/>
            <person name="Oguri Y."/>
            <person name="Olmstead R.G."/>
            <person name="Onodera N."/>
            <person name="Petersen B.L."/>
            <person name="Pils B."/>
            <person name="Prigge M."/>
            <person name="Rensing S.A."/>
            <person name="Riano-Pachon D.M."/>
            <person name="Roberts A.W."/>
            <person name="Sato Y."/>
            <person name="Scheller H.V."/>
            <person name="Schulz B."/>
            <person name="Schulz C."/>
            <person name="Shakirov E.V."/>
            <person name="Shibagaki N."/>
            <person name="Shinohara N."/>
            <person name="Shippen D.E."/>
            <person name="Soerensen I."/>
            <person name="Sotooka R."/>
            <person name="Sugimoto N."/>
            <person name="Sugita M."/>
            <person name="Sumikawa N."/>
            <person name="Tanurdzic M."/>
            <person name="Theissen G."/>
            <person name="Ulvskov P."/>
            <person name="Wakazuki S."/>
            <person name="Weng J.K."/>
            <person name="Willats W.W."/>
            <person name="Wipf D."/>
            <person name="Wolf P.G."/>
            <person name="Yang L."/>
            <person name="Zimmer A.D."/>
            <person name="Zhu Q."/>
            <person name="Mitros T."/>
            <person name="Hellsten U."/>
            <person name="Loque D."/>
            <person name="Otillar R."/>
            <person name="Salamov A."/>
            <person name="Schmutz J."/>
            <person name="Shapiro H."/>
            <person name="Lindquist E."/>
            <person name="Lucas S."/>
            <person name="Rokhsar D."/>
            <person name="Grigoriev I.V."/>
        </authorList>
    </citation>
    <scope>NUCLEOTIDE SEQUENCE [LARGE SCALE GENOMIC DNA]</scope>
</reference>
<dbReference type="HOGENOM" id="CLU_1613626_0_0_1"/>
<dbReference type="AlphaFoldDB" id="D8RPP5"/>
<dbReference type="KEGG" id="smo:SELMODRAFT_413503"/>
<gene>
    <name evidence="1" type="ORF">SELMODRAFT_413503</name>
</gene>